<dbReference type="VEuPathDB" id="TrichDB:TRFO_20114"/>
<dbReference type="EMBL" id="MLAK01000608">
    <property type="protein sequence ID" value="OHT10529.1"/>
    <property type="molecule type" value="Genomic_DNA"/>
</dbReference>
<accession>A0A1J4KGN6</accession>
<dbReference type="PANTHER" id="PTHR12144">
    <property type="entry name" value="NEGATIVE ELONGATION FACTOR D"/>
    <property type="match status" value="1"/>
</dbReference>
<proteinExistence type="inferred from homology"/>
<evidence type="ECO:0000256" key="1">
    <source>
        <dbReference type="ARBA" id="ARBA00004123"/>
    </source>
</evidence>
<evidence type="ECO:0000256" key="6">
    <source>
        <dbReference type="ARBA" id="ARBA00023242"/>
    </source>
</evidence>
<dbReference type="GO" id="GO:0034244">
    <property type="term" value="P:negative regulation of transcription elongation by RNA polymerase II"/>
    <property type="evidence" value="ECO:0007669"/>
    <property type="project" value="TreeGrafter"/>
</dbReference>
<dbReference type="AlphaFoldDB" id="A0A1J4KGN6"/>
<comment type="subcellular location">
    <subcellularLocation>
        <location evidence="1">Nucleus</location>
    </subcellularLocation>
</comment>
<protein>
    <submittedName>
        <fullName evidence="7">Uncharacterized protein</fullName>
    </submittedName>
</protein>
<keyword evidence="3" id="KW-0678">Repressor</keyword>
<keyword evidence="5" id="KW-0804">Transcription</keyword>
<evidence type="ECO:0000313" key="7">
    <source>
        <dbReference type="EMBL" id="OHT10529.1"/>
    </source>
</evidence>
<organism evidence="7 8">
    <name type="scientific">Tritrichomonas foetus</name>
    <dbReference type="NCBI Taxonomy" id="1144522"/>
    <lineage>
        <taxon>Eukaryota</taxon>
        <taxon>Metamonada</taxon>
        <taxon>Parabasalia</taxon>
        <taxon>Tritrichomonadida</taxon>
        <taxon>Tritrichomonadidae</taxon>
        <taxon>Tritrichomonas</taxon>
    </lineage>
</organism>
<comment type="caution">
    <text evidence="7">The sequence shown here is derived from an EMBL/GenBank/DDBJ whole genome shotgun (WGS) entry which is preliminary data.</text>
</comment>
<dbReference type="Proteomes" id="UP000179807">
    <property type="component" value="Unassembled WGS sequence"/>
</dbReference>
<evidence type="ECO:0000256" key="5">
    <source>
        <dbReference type="ARBA" id="ARBA00023163"/>
    </source>
</evidence>
<name>A0A1J4KGN6_9EUKA</name>
<evidence type="ECO:0000256" key="4">
    <source>
        <dbReference type="ARBA" id="ARBA00023015"/>
    </source>
</evidence>
<dbReference type="GO" id="GO:0032021">
    <property type="term" value="C:NELF complex"/>
    <property type="evidence" value="ECO:0007669"/>
    <property type="project" value="TreeGrafter"/>
</dbReference>
<keyword evidence="6" id="KW-0539">Nucleus</keyword>
<keyword evidence="8" id="KW-1185">Reference proteome</keyword>
<dbReference type="InterPro" id="IPR006942">
    <property type="entry name" value="TH1"/>
</dbReference>
<evidence type="ECO:0000256" key="2">
    <source>
        <dbReference type="ARBA" id="ARBA00005726"/>
    </source>
</evidence>
<dbReference type="GO" id="GO:0003723">
    <property type="term" value="F:RNA binding"/>
    <property type="evidence" value="ECO:0007669"/>
    <property type="project" value="TreeGrafter"/>
</dbReference>
<gene>
    <name evidence="7" type="ORF">TRFO_20114</name>
</gene>
<evidence type="ECO:0000256" key="3">
    <source>
        <dbReference type="ARBA" id="ARBA00022491"/>
    </source>
</evidence>
<evidence type="ECO:0000313" key="8">
    <source>
        <dbReference type="Proteomes" id="UP000179807"/>
    </source>
</evidence>
<dbReference type="RefSeq" id="XP_068363665.1">
    <property type="nucleotide sequence ID" value="XM_068501204.1"/>
</dbReference>
<dbReference type="Pfam" id="PF04858">
    <property type="entry name" value="TH1"/>
    <property type="match status" value="2"/>
</dbReference>
<keyword evidence="4" id="KW-0805">Transcription regulation</keyword>
<dbReference type="OrthoDB" id="511287at2759"/>
<sequence length="564" mass="64962">MNFQKLQKPDALMNPDVQTYIDEYIDSGGDITSMITFLSDGYKGNFHIIEAFATVLKELGCDFRSSFEAFLMQNILQSFNPKKADILFDPKSPPEWISRLASNSFWVSVVNELLKKYPTSNFLLYCMERICELSPELVTSIPPCHISYKGYFNVIINRIALTKGQKNVNRSSFKTLLPMLVSDDLAIVYTAFNLNRDEDVSLIHAIEHFLEKRKTSQNLFLTTLMRLEHCDDKTIEILQGIENLNFETIAQLALICFDRSNFLRDFVLRRLVKDLLKPSLDDEFRNFLVKTLIGITKENSLNPDNKSSSLNLTNQIGNLDEELLVDGITCLTNWSVSSKNELSLALYSTRAKFCAIALLPVLSKKILSNEFYINDQQPPTPECLLLMEIAYWHCDLIPNVFRIVEKGINCERRNLGSLSQHRLLKELYDLISYLFSLGSYRNTLKFMTEKHKENDADIKRQTMMKMLRCSMPPFSKEFLSHMLRCLSHPDVRALFFPTKGIPALPVQAAGLEVVFRFTDRVNRDISSESDPKERPKYDELRMSARQALEIARGHKQHTINSFFK</sequence>
<comment type="similarity">
    <text evidence="2">Belongs to the NELF-D family.</text>
</comment>
<dbReference type="PANTHER" id="PTHR12144:SF0">
    <property type="entry name" value="NEGATIVE ELONGATION FACTOR C_D"/>
    <property type="match status" value="1"/>
</dbReference>
<dbReference type="GeneID" id="94835908"/>
<reference evidence="7" key="1">
    <citation type="submission" date="2016-10" db="EMBL/GenBank/DDBJ databases">
        <authorList>
            <person name="Benchimol M."/>
            <person name="Almeida L.G."/>
            <person name="Vasconcelos A.T."/>
            <person name="Perreira-Neves A."/>
            <person name="Rosa I.A."/>
            <person name="Tasca T."/>
            <person name="Bogo M.R."/>
            <person name="de Souza W."/>
        </authorList>
    </citation>
    <scope>NUCLEOTIDE SEQUENCE [LARGE SCALE GENOMIC DNA]</scope>
    <source>
        <strain evidence="7">K</strain>
    </source>
</reference>